<name>A0A0N7HWS8_9BACT</name>
<dbReference type="GO" id="GO:0016787">
    <property type="term" value="F:hydrolase activity"/>
    <property type="evidence" value="ECO:0007669"/>
    <property type="project" value="UniProtKB-KW"/>
</dbReference>
<dbReference type="PATRIC" id="fig|512763.3.peg.3362"/>
<keyword evidence="2" id="KW-0378">Hydrolase</keyword>
<protein>
    <submittedName>
        <fullName evidence="2">Rhamnogalacturonyl hydrolase</fullName>
    </submittedName>
</protein>
<gene>
    <name evidence="2" type="ORF">DC20_15295</name>
</gene>
<accession>A0A0N7HWS8</accession>
<dbReference type="OrthoDB" id="846806at2"/>
<reference evidence="2 3" key="1">
    <citation type="submission" date="2015-08" db="EMBL/GenBank/DDBJ databases">
        <title>Complete genome sequence of Rufibacter tibetensis strain 1351t, a radiation-resistant bacterium from tibet plateau.</title>
        <authorList>
            <person name="Dai J."/>
        </authorList>
    </citation>
    <scope>NUCLEOTIDE SEQUENCE [LARGE SCALE GENOMIC DNA]</scope>
    <source>
        <strain evidence="2 3">1351</strain>
    </source>
</reference>
<organism evidence="2 3">
    <name type="scientific">Rufibacter tibetensis</name>
    <dbReference type="NCBI Taxonomy" id="512763"/>
    <lineage>
        <taxon>Bacteria</taxon>
        <taxon>Pseudomonadati</taxon>
        <taxon>Bacteroidota</taxon>
        <taxon>Cytophagia</taxon>
        <taxon>Cytophagales</taxon>
        <taxon>Hymenobacteraceae</taxon>
        <taxon>Rufibacter</taxon>
    </lineage>
</organism>
<dbReference type="Pfam" id="PF16153">
    <property type="entry name" value="DUF4861"/>
    <property type="match status" value="1"/>
</dbReference>
<evidence type="ECO:0000313" key="2">
    <source>
        <dbReference type="EMBL" id="ALJ00089.1"/>
    </source>
</evidence>
<dbReference type="InterPro" id="IPR032342">
    <property type="entry name" value="DUF4861"/>
</dbReference>
<feature type="signal peptide" evidence="1">
    <location>
        <begin position="1"/>
        <end position="24"/>
    </location>
</feature>
<dbReference type="STRING" id="512763.DC20_15295"/>
<keyword evidence="3" id="KW-1185">Reference proteome</keyword>
<dbReference type="AlphaFoldDB" id="A0A0N7HWS8"/>
<dbReference type="KEGG" id="rti:DC20_15295"/>
<evidence type="ECO:0000256" key="1">
    <source>
        <dbReference type="SAM" id="SignalP"/>
    </source>
</evidence>
<sequence length="428" mass="48109">MIRKYPTWIHGALSLLLLAPLGCASSQTGTSKAPDAFTVEVSNPLKRERESVLVLVKEEDLPKQLSSASRQRLVVMDGTQEIPSQYNSKDAENRGVVFVLDLMKAGETRKLTIRPLEVGASPTTYPKRTQAELSKKVGGRWENRKYIGDDFQNIDSLRVPTELTDHSYFLRYEGPGWESDKVGYRFYLDWRNAIDVFGKKTPEMVLQNVGLDGYDSYHNQQPWGMDVLKVGKALGVGTLAMYDNGKVVRVEKTDSTYSKIPQNGPVYSSILTDYYGWQVAGHKLNVHSQLSIHAGTRMTNHQIRLDGGQPQNIATGLIKDKTTKLVSDKGETGKRYGYMYTYGPQTLNTPPDNIGIAVLFNPEDFITFSDDPLSHVVQLKPTNGRAQYYFLAAWELEPNGIKTEEQFREYISRTAEELANPVKVKVSK</sequence>
<keyword evidence="1" id="KW-0732">Signal</keyword>
<proteinExistence type="predicted"/>
<dbReference type="EMBL" id="CP012643">
    <property type="protein sequence ID" value="ALJ00089.1"/>
    <property type="molecule type" value="Genomic_DNA"/>
</dbReference>
<evidence type="ECO:0000313" key="3">
    <source>
        <dbReference type="Proteomes" id="UP000061382"/>
    </source>
</evidence>
<dbReference type="RefSeq" id="WP_062544631.1">
    <property type="nucleotide sequence ID" value="NZ_CP012643.1"/>
</dbReference>
<dbReference type="Proteomes" id="UP000061382">
    <property type="component" value="Chromosome"/>
</dbReference>
<feature type="chain" id="PRO_5006012736" evidence="1">
    <location>
        <begin position="25"/>
        <end position="428"/>
    </location>
</feature>